<sequence length="77" mass="8320">MKQLGAITPASVDFSDDPRVTPPGSPCPLHSSLEISNPLASHPLLNHTCQIHTHCLDANLAHMAALGFLERCHKSRD</sequence>
<proteinExistence type="predicted"/>
<dbReference type="EMBL" id="JAYMGO010000002">
    <property type="protein sequence ID" value="KAL1279993.1"/>
    <property type="molecule type" value="Genomic_DNA"/>
</dbReference>
<gene>
    <name evidence="2" type="ORF">QQF64_014593</name>
</gene>
<dbReference type="Proteomes" id="UP001558613">
    <property type="component" value="Unassembled WGS sequence"/>
</dbReference>
<protein>
    <submittedName>
        <fullName evidence="2">Uncharacterized protein</fullName>
    </submittedName>
</protein>
<keyword evidence="3" id="KW-1185">Reference proteome</keyword>
<evidence type="ECO:0000256" key="1">
    <source>
        <dbReference type="SAM" id="MobiDB-lite"/>
    </source>
</evidence>
<name>A0ABR3NSI5_9TELE</name>
<evidence type="ECO:0000313" key="2">
    <source>
        <dbReference type="EMBL" id="KAL1279993.1"/>
    </source>
</evidence>
<comment type="caution">
    <text evidence="2">The sequence shown here is derived from an EMBL/GenBank/DDBJ whole genome shotgun (WGS) entry which is preliminary data.</text>
</comment>
<reference evidence="2 3" key="1">
    <citation type="submission" date="2023-09" db="EMBL/GenBank/DDBJ databases">
        <authorList>
            <person name="Wang M."/>
        </authorList>
    </citation>
    <scope>NUCLEOTIDE SEQUENCE [LARGE SCALE GENOMIC DNA]</scope>
    <source>
        <strain evidence="2">GT-2023</strain>
        <tissue evidence="2">Liver</tissue>
    </source>
</reference>
<evidence type="ECO:0000313" key="3">
    <source>
        <dbReference type="Proteomes" id="UP001558613"/>
    </source>
</evidence>
<organism evidence="2 3">
    <name type="scientific">Cirrhinus molitorella</name>
    <name type="common">mud carp</name>
    <dbReference type="NCBI Taxonomy" id="172907"/>
    <lineage>
        <taxon>Eukaryota</taxon>
        <taxon>Metazoa</taxon>
        <taxon>Chordata</taxon>
        <taxon>Craniata</taxon>
        <taxon>Vertebrata</taxon>
        <taxon>Euteleostomi</taxon>
        <taxon>Actinopterygii</taxon>
        <taxon>Neopterygii</taxon>
        <taxon>Teleostei</taxon>
        <taxon>Ostariophysi</taxon>
        <taxon>Cypriniformes</taxon>
        <taxon>Cyprinidae</taxon>
        <taxon>Labeoninae</taxon>
        <taxon>Labeonini</taxon>
        <taxon>Cirrhinus</taxon>
    </lineage>
</organism>
<feature type="region of interest" description="Disordered" evidence="1">
    <location>
        <begin position="1"/>
        <end position="28"/>
    </location>
</feature>
<accession>A0ABR3NSI5</accession>